<dbReference type="PANTHER" id="PTHR10925">
    <property type="entry name" value="N-ACETYLTRANSFERASE 10"/>
    <property type="match status" value="1"/>
</dbReference>
<dbReference type="InterPro" id="IPR027417">
    <property type="entry name" value="P-loop_NTPase"/>
</dbReference>
<name>A0ABM7GQC9_9GAMM</name>
<protein>
    <recommendedName>
        <fullName evidence="6">TcmA/NAT10 helicase domain-containing protein</fullName>
    </recommendedName>
</protein>
<evidence type="ECO:0000256" key="1">
    <source>
        <dbReference type="ARBA" id="ARBA00022679"/>
    </source>
</evidence>
<keyword evidence="8" id="KW-1185">Reference proteome</keyword>
<dbReference type="InterPro" id="IPR032672">
    <property type="entry name" value="TmcA/NAT10/Kre33"/>
</dbReference>
<evidence type="ECO:0000313" key="7">
    <source>
        <dbReference type="EMBL" id="BBI53235.1"/>
    </source>
</evidence>
<reference evidence="8" key="1">
    <citation type="journal article" date="2019" name="Microbiol. Resour. Announc.">
        <title>Complete Genome Sequence of Halomonas olivaria, a Moderately Halophilic Bacterium Isolated from Olive Processing Effluents, Obtained by Nanopore Sequencing.</title>
        <authorList>
            <person name="Nagata S."/>
            <person name="Ii K.M."/>
            <person name="Tsukimi T."/>
            <person name="Miura M.C."/>
            <person name="Galipon J."/>
            <person name="Arakawa K."/>
        </authorList>
    </citation>
    <scope>NUCLEOTIDE SEQUENCE [LARGE SCALE GENOMIC DNA]</scope>
    <source>
        <strain evidence="8">TYRC17</strain>
    </source>
</reference>
<keyword evidence="1" id="KW-0808">Transferase</keyword>
<sequence>MVDEAAAIPAALLGQWLTAFPRIAFATTVHGYEGSGRGFALRFRATLDRLTPQWKALTLNAPIRWRSGDPGSPGQSTAVVKSAAAQRSDGWQRRGNQGD</sequence>
<evidence type="ECO:0000256" key="2">
    <source>
        <dbReference type="ARBA" id="ARBA00022741"/>
    </source>
</evidence>
<evidence type="ECO:0000256" key="5">
    <source>
        <dbReference type="SAM" id="MobiDB-lite"/>
    </source>
</evidence>
<proteinExistence type="predicted"/>
<dbReference type="EMBL" id="AP019416">
    <property type="protein sequence ID" value="BBI53235.1"/>
    <property type="molecule type" value="Genomic_DNA"/>
</dbReference>
<feature type="domain" description="TcmA/NAT10 helicase" evidence="6">
    <location>
        <begin position="1"/>
        <end position="70"/>
    </location>
</feature>
<dbReference type="Proteomes" id="UP000289555">
    <property type="component" value="Chromosome"/>
</dbReference>
<dbReference type="PANTHER" id="PTHR10925:SF5">
    <property type="entry name" value="RNA CYTIDINE ACETYLTRANSFERASE"/>
    <property type="match status" value="1"/>
</dbReference>
<keyword evidence="2" id="KW-0547">Nucleotide-binding</keyword>
<evidence type="ECO:0000256" key="4">
    <source>
        <dbReference type="ARBA" id="ARBA00023315"/>
    </source>
</evidence>
<dbReference type="Gene3D" id="3.40.50.300">
    <property type="entry name" value="P-loop containing nucleotide triphosphate hydrolases"/>
    <property type="match status" value="1"/>
</dbReference>
<evidence type="ECO:0000256" key="3">
    <source>
        <dbReference type="ARBA" id="ARBA00022840"/>
    </source>
</evidence>
<evidence type="ECO:0000259" key="6">
    <source>
        <dbReference type="Pfam" id="PF05127"/>
    </source>
</evidence>
<organism evidence="7 8">
    <name type="scientific">Vreelandella olivaria</name>
    <dbReference type="NCBI Taxonomy" id="390919"/>
    <lineage>
        <taxon>Bacteria</taxon>
        <taxon>Pseudomonadati</taxon>
        <taxon>Pseudomonadota</taxon>
        <taxon>Gammaproteobacteria</taxon>
        <taxon>Oceanospirillales</taxon>
        <taxon>Halomonadaceae</taxon>
        <taxon>Vreelandella</taxon>
    </lineage>
</organism>
<accession>A0ABM7GQC9</accession>
<dbReference type="InterPro" id="IPR007807">
    <property type="entry name" value="TcmA/NAT10_helicase"/>
</dbReference>
<dbReference type="Pfam" id="PF05127">
    <property type="entry name" value="NAT10_TcmA_helicase"/>
    <property type="match status" value="1"/>
</dbReference>
<gene>
    <name evidence="7" type="ORF">HORIV_56560</name>
</gene>
<feature type="region of interest" description="Disordered" evidence="5">
    <location>
        <begin position="65"/>
        <end position="99"/>
    </location>
</feature>
<keyword evidence="3" id="KW-0067">ATP-binding</keyword>
<evidence type="ECO:0000313" key="8">
    <source>
        <dbReference type="Proteomes" id="UP000289555"/>
    </source>
</evidence>
<keyword evidence="4" id="KW-0012">Acyltransferase</keyword>